<feature type="transmembrane region" description="Helical" evidence="1">
    <location>
        <begin position="138"/>
        <end position="162"/>
    </location>
</feature>
<evidence type="ECO:0000313" key="3">
    <source>
        <dbReference type="EMBL" id="MFC3051831.1"/>
    </source>
</evidence>
<keyword evidence="1" id="KW-1133">Transmembrane helix</keyword>
<evidence type="ECO:0000313" key="4">
    <source>
        <dbReference type="Proteomes" id="UP001595444"/>
    </source>
</evidence>
<dbReference type="Proteomes" id="UP001595444">
    <property type="component" value="Unassembled WGS sequence"/>
</dbReference>
<evidence type="ECO:0000259" key="2">
    <source>
        <dbReference type="Pfam" id="PF03413"/>
    </source>
</evidence>
<accession>A0ABV7D475</accession>
<keyword evidence="4" id="KW-1185">Reference proteome</keyword>
<evidence type="ECO:0000256" key="1">
    <source>
        <dbReference type="SAM" id="Phobius"/>
    </source>
</evidence>
<protein>
    <submittedName>
        <fullName evidence="3">PepSY-associated TM helix domain-containing protein</fullName>
    </submittedName>
</protein>
<proteinExistence type="predicted"/>
<reference evidence="4" key="1">
    <citation type="journal article" date="2019" name="Int. J. Syst. Evol. Microbiol.">
        <title>The Global Catalogue of Microorganisms (GCM) 10K type strain sequencing project: providing services to taxonomists for standard genome sequencing and annotation.</title>
        <authorList>
            <consortium name="The Broad Institute Genomics Platform"/>
            <consortium name="The Broad Institute Genome Sequencing Center for Infectious Disease"/>
            <person name="Wu L."/>
            <person name="Ma J."/>
        </authorList>
    </citation>
    <scope>NUCLEOTIDE SEQUENCE [LARGE SCALE GENOMIC DNA]</scope>
    <source>
        <strain evidence="4">KCTC 62164</strain>
    </source>
</reference>
<dbReference type="EMBL" id="JBHRSL010000004">
    <property type="protein sequence ID" value="MFC3051831.1"/>
    <property type="molecule type" value="Genomic_DNA"/>
</dbReference>
<dbReference type="Pfam" id="PF03413">
    <property type="entry name" value="PepSY"/>
    <property type="match status" value="1"/>
</dbReference>
<comment type="caution">
    <text evidence="3">The sequence shown here is derived from an EMBL/GenBank/DDBJ whole genome shotgun (WGS) entry which is preliminary data.</text>
</comment>
<dbReference type="Pfam" id="PF03929">
    <property type="entry name" value="PepSY_TM"/>
    <property type="match status" value="1"/>
</dbReference>
<dbReference type="RefSeq" id="WP_194215296.1">
    <property type="nucleotide sequence ID" value="NZ_CP061205.1"/>
</dbReference>
<gene>
    <name evidence="3" type="ORF">ACFOKA_07940</name>
</gene>
<feature type="transmembrane region" description="Helical" evidence="1">
    <location>
        <begin position="331"/>
        <end position="353"/>
    </location>
</feature>
<feature type="domain" description="PepSY" evidence="2">
    <location>
        <begin position="237"/>
        <end position="279"/>
    </location>
</feature>
<dbReference type="InterPro" id="IPR005625">
    <property type="entry name" value="PepSY-ass_TM"/>
</dbReference>
<organism evidence="3 4">
    <name type="scientific">Kordiimonas pumila</name>
    <dbReference type="NCBI Taxonomy" id="2161677"/>
    <lineage>
        <taxon>Bacteria</taxon>
        <taxon>Pseudomonadati</taxon>
        <taxon>Pseudomonadota</taxon>
        <taxon>Alphaproteobacteria</taxon>
        <taxon>Kordiimonadales</taxon>
        <taxon>Kordiimonadaceae</taxon>
        <taxon>Kordiimonas</taxon>
    </lineage>
</organism>
<sequence length="365" mass="41059">MKKLAQIHKWIALGFGIFWVLQAVSGALLVFQRELTDLTTIAPYGKDMPYTNAGLSIGIEKLKQTNPTHKPVFLINNSTSYNIFDLITETPEKELPVYRLSATTGDTYKTYYWEGSVSTLSFFRALHLFHTRLLAGNLGHWIIGLSGIFLTTSLALGLYIGWPRNRTAKHVLKPKAFKFKIASLYAWHRAVGLWCVFLLLFITVSGTIQVWQSSLRSMLGATHNPTIERAENSGLTLSLTDAINIAKQEFPGSALAMVSFPQASTPYYQVRLTQPDESRLVYGTTTLYISEQDGRILRIYNPLTTKSLKLKVFDALYPLHTGEFWGLTGRILYLIAAIGLVLLTVMGLSLWMLKSRRTTRKKITS</sequence>
<keyword evidence="1" id="KW-0812">Transmembrane</keyword>
<dbReference type="InterPro" id="IPR025711">
    <property type="entry name" value="PepSY"/>
</dbReference>
<dbReference type="PANTHER" id="PTHR34219">
    <property type="entry name" value="IRON-REGULATED INNER MEMBRANE PROTEIN-RELATED"/>
    <property type="match status" value="1"/>
</dbReference>
<feature type="transmembrane region" description="Helical" evidence="1">
    <location>
        <begin position="183"/>
        <end position="208"/>
    </location>
</feature>
<keyword evidence="1" id="KW-0472">Membrane</keyword>
<name>A0ABV7D475_9PROT</name>